<proteinExistence type="predicted"/>
<reference evidence="1 2" key="1">
    <citation type="submission" date="2017-06" db="EMBL/GenBank/DDBJ databases">
        <authorList>
            <person name="Kim H.J."/>
            <person name="Triplett B.A."/>
        </authorList>
    </citation>
    <scope>NUCLEOTIDE SEQUENCE [LARGE SCALE GENOMIC DNA]</scope>
    <source>
        <strain evidence="1 2">S18795</strain>
    </source>
</reference>
<sequence>MNTFDRVPVHYHVHLDVAGALINMTDRDLDGLFQRNPSGEPLTAAEARRVLTDHLANGRHVIPLAPCEGFDYSGTGCPGHLAEAEADHG</sequence>
<name>A0A2D0APS3_9GAMM</name>
<evidence type="ECO:0000313" key="2">
    <source>
        <dbReference type="Proteomes" id="UP000197904"/>
    </source>
</evidence>
<dbReference type="RefSeq" id="WP_088475890.1">
    <property type="nucleotide sequence ID" value="NZ_NIXP01000011.1"/>
</dbReference>
<dbReference type="AlphaFoldDB" id="A0A2D0APS3"/>
<comment type="caution">
    <text evidence="1">The sequence shown here is derived from an EMBL/GenBank/DDBJ whole genome shotgun (WGS) entry which is preliminary data.</text>
</comment>
<organism evidence="1 2">
    <name type="scientific">Stenotrophomonas pavanii</name>
    <dbReference type="NCBI Taxonomy" id="487698"/>
    <lineage>
        <taxon>Bacteria</taxon>
        <taxon>Pseudomonadati</taxon>
        <taxon>Pseudomonadota</taxon>
        <taxon>Gammaproteobacteria</taxon>
        <taxon>Lysobacterales</taxon>
        <taxon>Lysobacteraceae</taxon>
        <taxon>Stenotrophomonas</taxon>
    </lineage>
</organism>
<dbReference type="Proteomes" id="UP000197904">
    <property type="component" value="Unassembled WGS sequence"/>
</dbReference>
<accession>A0A2D0APS3</accession>
<gene>
    <name evidence="1" type="ORF">CEE55_02495</name>
</gene>
<evidence type="ECO:0000313" key="1">
    <source>
        <dbReference type="EMBL" id="OWR35294.1"/>
    </source>
</evidence>
<dbReference type="EMBL" id="NIXP01000011">
    <property type="protein sequence ID" value="OWR35294.1"/>
    <property type="molecule type" value="Genomic_DNA"/>
</dbReference>
<protein>
    <submittedName>
        <fullName evidence="1">Uncharacterized protein</fullName>
    </submittedName>
</protein>